<dbReference type="Pfam" id="PF01762">
    <property type="entry name" value="Galactosyl_T"/>
    <property type="match status" value="1"/>
</dbReference>
<evidence type="ECO:0000256" key="4">
    <source>
        <dbReference type="ARBA" id="ARBA00022679"/>
    </source>
</evidence>
<evidence type="ECO:0000256" key="2">
    <source>
        <dbReference type="ARBA" id="ARBA00008661"/>
    </source>
</evidence>
<sequence>MVFVMGAVADNRVMEKVKMEHAHYGDILQEDFVDFYRNLTHKGIAALNWVSSYCYNTTYALKTDDDIMVNIFKLVSKLTSDIENRLGKKDLILSNQWLRMKVLRDKKSKLYIPKEDFEPNYFSPYCSGSAFILSIDVIRRMSVVAKCVPFFLVDDYYITGMLAKKVDLTPKNV</sequence>
<evidence type="ECO:0000256" key="5">
    <source>
        <dbReference type="ARBA" id="ARBA00022692"/>
    </source>
</evidence>
<evidence type="ECO:0000256" key="7">
    <source>
        <dbReference type="ARBA" id="ARBA00022989"/>
    </source>
</evidence>
<keyword evidence="7" id="KW-1133">Transmembrane helix</keyword>
<organism evidence="11 12">
    <name type="scientific">Mizuhopecten yessoensis</name>
    <name type="common">Japanese scallop</name>
    <name type="synonym">Patinopecten yessoensis</name>
    <dbReference type="NCBI Taxonomy" id="6573"/>
    <lineage>
        <taxon>Eukaryota</taxon>
        <taxon>Metazoa</taxon>
        <taxon>Spiralia</taxon>
        <taxon>Lophotrochozoa</taxon>
        <taxon>Mollusca</taxon>
        <taxon>Bivalvia</taxon>
        <taxon>Autobranchia</taxon>
        <taxon>Pteriomorphia</taxon>
        <taxon>Pectinida</taxon>
        <taxon>Pectinoidea</taxon>
        <taxon>Pectinidae</taxon>
        <taxon>Mizuhopecten</taxon>
    </lineage>
</organism>
<dbReference type="Gene3D" id="3.90.550.50">
    <property type="match status" value="1"/>
</dbReference>
<dbReference type="EC" id="2.4.1.-" evidence="10"/>
<keyword evidence="4 11" id="KW-0808">Transferase</keyword>
<accession>A0A210PZW1</accession>
<keyword evidence="5" id="KW-0812">Transmembrane</keyword>
<dbReference type="GO" id="GO:0000139">
    <property type="term" value="C:Golgi membrane"/>
    <property type="evidence" value="ECO:0007669"/>
    <property type="project" value="UniProtKB-SubCell"/>
</dbReference>
<evidence type="ECO:0000256" key="6">
    <source>
        <dbReference type="ARBA" id="ARBA00022968"/>
    </source>
</evidence>
<protein>
    <recommendedName>
        <fullName evidence="10">Hexosyltransferase</fullName>
        <ecNumber evidence="10">2.4.1.-</ecNumber>
    </recommendedName>
</protein>
<dbReference type="PANTHER" id="PTHR11214">
    <property type="entry name" value="BETA-1,3-N-ACETYLGLUCOSAMINYLTRANSFERASE"/>
    <property type="match status" value="1"/>
</dbReference>
<proteinExistence type="inferred from homology"/>
<evidence type="ECO:0000256" key="10">
    <source>
        <dbReference type="RuleBase" id="RU363063"/>
    </source>
</evidence>
<evidence type="ECO:0000256" key="3">
    <source>
        <dbReference type="ARBA" id="ARBA00022676"/>
    </source>
</evidence>
<evidence type="ECO:0000313" key="11">
    <source>
        <dbReference type="EMBL" id="OWF42016.1"/>
    </source>
</evidence>
<keyword evidence="3 10" id="KW-0328">Glycosyltransferase</keyword>
<dbReference type="EMBL" id="NEDP02005326">
    <property type="protein sequence ID" value="OWF42016.1"/>
    <property type="molecule type" value="Genomic_DNA"/>
</dbReference>
<keyword evidence="9" id="KW-0472">Membrane</keyword>
<reference evidence="11 12" key="1">
    <citation type="journal article" date="2017" name="Nat. Ecol. Evol.">
        <title>Scallop genome provides insights into evolution of bilaterian karyotype and development.</title>
        <authorList>
            <person name="Wang S."/>
            <person name="Zhang J."/>
            <person name="Jiao W."/>
            <person name="Li J."/>
            <person name="Xun X."/>
            <person name="Sun Y."/>
            <person name="Guo X."/>
            <person name="Huan P."/>
            <person name="Dong B."/>
            <person name="Zhang L."/>
            <person name="Hu X."/>
            <person name="Sun X."/>
            <person name="Wang J."/>
            <person name="Zhao C."/>
            <person name="Wang Y."/>
            <person name="Wang D."/>
            <person name="Huang X."/>
            <person name="Wang R."/>
            <person name="Lv J."/>
            <person name="Li Y."/>
            <person name="Zhang Z."/>
            <person name="Liu B."/>
            <person name="Lu W."/>
            <person name="Hui Y."/>
            <person name="Liang J."/>
            <person name="Zhou Z."/>
            <person name="Hou R."/>
            <person name="Li X."/>
            <person name="Liu Y."/>
            <person name="Li H."/>
            <person name="Ning X."/>
            <person name="Lin Y."/>
            <person name="Zhao L."/>
            <person name="Xing Q."/>
            <person name="Dou J."/>
            <person name="Li Y."/>
            <person name="Mao J."/>
            <person name="Guo H."/>
            <person name="Dou H."/>
            <person name="Li T."/>
            <person name="Mu C."/>
            <person name="Jiang W."/>
            <person name="Fu Q."/>
            <person name="Fu X."/>
            <person name="Miao Y."/>
            <person name="Liu J."/>
            <person name="Yu Q."/>
            <person name="Li R."/>
            <person name="Liao H."/>
            <person name="Li X."/>
            <person name="Kong Y."/>
            <person name="Jiang Z."/>
            <person name="Chourrout D."/>
            <person name="Li R."/>
            <person name="Bao Z."/>
        </authorList>
    </citation>
    <scope>NUCLEOTIDE SEQUENCE [LARGE SCALE GENOMIC DNA]</scope>
    <source>
        <strain evidence="11 12">PY_sf001</strain>
    </source>
</reference>
<dbReference type="GO" id="GO:0006493">
    <property type="term" value="P:protein O-linked glycosylation"/>
    <property type="evidence" value="ECO:0007669"/>
    <property type="project" value="TreeGrafter"/>
</dbReference>
<keyword evidence="12" id="KW-1185">Reference proteome</keyword>
<name>A0A210PZW1_MIZYE</name>
<evidence type="ECO:0000256" key="1">
    <source>
        <dbReference type="ARBA" id="ARBA00004323"/>
    </source>
</evidence>
<comment type="similarity">
    <text evidence="2 10">Belongs to the glycosyltransferase 31 family.</text>
</comment>
<evidence type="ECO:0000313" key="12">
    <source>
        <dbReference type="Proteomes" id="UP000242188"/>
    </source>
</evidence>
<dbReference type="PANTHER" id="PTHR11214:SF364">
    <property type="entry name" value="HEXOSYLTRANSFERASE"/>
    <property type="match status" value="1"/>
</dbReference>
<dbReference type="AlphaFoldDB" id="A0A210PZW1"/>
<dbReference type="OrthoDB" id="115198at2759"/>
<comment type="subcellular location">
    <subcellularLocation>
        <location evidence="1 10">Golgi apparatus membrane</location>
        <topology evidence="1 10">Single-pass type II membrane protein</topology>
    </subcellularLocation>
</comment>
<evidence type="ECO:0000256" key="8">
    <source>
        <dbReference type="ARBA" id="ARBA00023034"/>
    </source>
</evidence>
<dbReference type="Proteomes" id="UP000242188">
    <property type="component" value="Unassembled WGS sequence"/>
</dbReference>
<comment type="caution">
    <text evidence="11">The sequence shown here is derived from an EMBL/GenBank/DDBJ whole genome shotgun (WGS) entry which is preliminary data.</text>
</comment>
<dbReference type="InterPro" id="IPR002659">
    <property type="entry name" value="Glyco_trans_31"/>
</dbReference>
<evidence type="ECO:0000256" key="9">
    <source>
        <dbReference type="ARBA" id="ARBA00023136"/>
    </source>
</evidence>
<dbReference type="GO" id="GO:0016758">
    <property type="term" value="F:hexosyltransferase activity"/>
    <property type="evidence" value="ECO:0007669"/>
    <property type="project" value="InterPro"/>
</dbReference>
<gene>
    <name evidence="11" type="ORF">KP79_PYT11051</name>
</gene>
<keyword evidence="8 10" id="KW-0333">Golgi apparatus</keyword>
<keyword evidence="6" id="KW-0735">Signal-anchor</keyword>